<keyword evidence="2 3" id="KW-0040">ANK repeat</keyword>
<sequence length="1482" mass="161344">MQNSGEVPYSASSPPFILDSEMVGPLDSDPVFEFFDSNQSIEGANSPGIFLGDNTDSSHFNYSTPVPFEFKSPVPSKSSLETGARHQLPSPSTASPTGSLPDSSSDSSGYKRKSSSESSREPITPGDVMMADGGDWRMDMMGNMVAGDGTAGFGTFDGTINPASMSSGCDFNDKVMDNDFDFESAASSPSPFGNGQTNSSSPSMPMVQQNKLQKISSAPRPRVDRTHLKANSQNSVTHTMNGLHTSGSREASPLSAMTTSQESSPSFHNNLPSPPAAMEYTHGMMFQNNTPNSTWPANYAPFAYNGLPTMQPNMQQSIQPGMQSSLQPCIPPAIQPGNHPGMHPGMNSQQQQMPRMVQQQGYSMSRPLQTRMTIHPTPLKSRVETQIPIKITLYPVPPGITKIHLPTHTIAKPKLLSKPTPERSPDMLELYTTLVCTSAMMNPENKRRAFERAAQTPPPIKEEAKSAKSDNGEAAEEEEEELKEEDKPLNGGDVKICPGCIVRERKRAARKKVKKIEEEELWHKDEAKRVVVFNCCEVKDWETPSPQARSEATGDRGEPWIPEGALQVDAPMRIACYCRHQNEKLGFQVIITIKDWKDRVIAQEITTSIMITDDHKTHIMPTLTTQTSTGSDGQLYSMAGPFPNDGTLSAGPVGGGNFRLTHSTTDLQSMAGNFNMQYPQATNMNVASHPSQTTSATMTPRNGSRQTSPITSTGPLSKKRKASGSMQGKVPSGLEMTRLETGHSPGQIQTGLNISTPSTAVSPFTPHLSSFPMSDVPFGQSASNVSSMPQQYNTGPPTPNSNDHMFLGNNNRSISMENLVMAGHPLFSAPVSAHPSRAPSPNSLRNGPSSYPHQPPQTGQASANGIYGMPLNINHQRPPTIHKLIPGEGPRAGGIEVTCLGSGFCQGLEVMFGDAKATTTTFWGETSLVCLLPPSAFPGIVPVTFKFQHQQQQMQSYAANMPKSTASFKYVDDDEQQLIRTALAVLGHKMTGKMEDIRDLARRIVGDGNPSWGGSSASPSGGSGGQQMSGFNAATFGVDVEATLLRCLDLIDLDDSPHMPRLNLRRTSGQTMLHLACSLGLNRVVAALLARGANAEARDKGGYTPMHFAALHGHPQIVRRLMLSGADPTLRSLQGFTPSDMATSEEVLRVTRRVENHTRRRSGSSMKSRSNSATSLRSVWEPLTRPESSDDSAVSDDSDGDNEYEDEDADAANEGAFWMRSIRRMGGQNAKSEDSDEKPILELPDHPGLASPSAAMTAFRDHVSAQIQQIQRTMQGNLRNLPQMQMPALPDYQNYLGANAPMVRRISNLVHRQDGANVANAGAGANVPKEHDYKWWDLFSGTVPAAPPAYEDIFPGDADTKRESATRAAADAAADNKCTELFDQAESSTAAQKRPMVLETVRIGKEHIVTREQQDRLRLAHAEKVKRLSRDRNLFFIWIPLLTVVILAMLYNRLPQVWIHVAKFVELVRIPNNNNQARIVEV</sequence>
<feature type="compositionally biased region" description="Low complexity" evidence="4">
    <location>
        <begin position="95"/>
        <end position="108"/>
    </location>
</feature>
<dbReference type="Gene3D" id="1.25.40.20">
    <property type="entry name" value="Ankyrin repeat-containing domain"/>
    <property type="match status" value="1"/>
</dbReference>
<dbReference type="PANTHER" id="PTHR24171:SF8">
    <property type="entry name" value="BRCA1-ASSOCIATED RING DOMAIN PROTEIN 1"/>
    <property type="match status" value="1"/>
</dbReference>
<dbReference type="SUPFAM" id="SSF48403">
    <property type="entry name" value="Ankyrin repeat"/>
    <property type="match status" value="1"/>
</dbReference>
<feature type="transmembrane region" description="Helical" evidence="5">
    <location>
        <begin position="1434"/>
        <end position="1451"/>
    </location>
</feature>
<dbReference type="InterPro" id="IPR057962">
    <property type="entry name" value="SPT23_MGA2_DBD"/>
</dbReference>
<dbReference type="CDD" id="cd00102">
    <property type="entry name" value="IPT"/>
    <property type="match status" value="1"/>
</dbReference>
<feature type="compositionally biased region" description="Polar residues" evidence="4">
    <location>
        <begin position="229"/>
        <end position="271"/>
    </location>
</feature>
<feature type="region of interest" description="Disordered" evidence="4">
    <location>
        <begin position="1"/>
        <end position="56"/>
    </location>
</feature>
<feature type="region of interest" description="Disordered" evidence="4">
    <location>
        <begin position="1008"/>
        <end position="1028"/>
    </location>
</feature>
<feature type="compositionally biased region" description="Basic and acidic residues" evidence="4">
    <location>
        <begin position="1231"/>
        <end position="1245"/>
    </location>
</feature>
<dbReference type="SUPFAM" id="SSF81296">
    <property type="entry name" value="E set domains"/>
    <property type="match status" value="1"/>
</dbReference>
<evidence type="ECO:0000259" key="6">
    <source>
        <dbReference type="SMART" id="SM00429"/>
    </source>
</evidence>
<evidence type="ECO:0000256" key="3">
    <source>
        <dbReference type="PROSITE-ProRule" id="PRU00023"/>
    </source>
</evidence>
<dbReference type="SMART" id="SM00429">
    <property type="entry name" value="IPT"/>
    <property type="match status" value="1"/>
</dbReference>
<protein>
    <recommendedName>
        <fullName evidence="6">IPT/TIG domain-containing protein</fullName>
    </recommendedName>
</protein>
<feature type="region of interest" description="Disordered" evidence="4">
    <location>
        <begin position="71"/>
        <end position="135"/>
    </location>
</feature>
<feature type="compositionally biased region" description="Polar residues" evidence="4">
    <location>
        <begin position="1"/>
        <end position="13"/>
    </location>
</feature>
<feature type="region of interest" description="Disordered" evidence="4">
    <location>
        <begin position="1227"/>
        <end position="1252"/>
    </location>
</feature>
<evidence type="ECO:0000256" key="4">
    <source>
        <dbReference type="SAM" id="MobiDB-lite"/>
    </source>
</evidence>
<feature type="region of interest" description="Disordered" evidence="4">
    <location>
        <begin position="182"/>
        <end position="275"/>
    </location>
</feature>
<dbReference type="GO" id="GO:0085020">
    <property type="term" value="P:protein K6-linked ubiquitination"/>
    <property type="evidence" value="ECO:0007669"/>
    <property type="project" value="TreeGrafter"/>
</dbReference>
<keyword evidence="5" id="KW-0812">Transmembrane</keyword>
<feature type="compositionally biased region" description="Acidic residues" evidence="4">
    <location>
        <begin position="473"/>
        <end position="483"/>
    </location>
</feature>
<dbReference type="InterPro" id="IPR002909">
    <property type="entry name" value="IPT_dom"/>
</dbReference>
<evidence type="ECO:0000256" key="5">
    <source>
        <dbReference type="SAM" id="Phobius"/>
    </source>
</evidence>
<feature type="compositionally biased region" description="Basic and acidic residues" evidence="4">
    <location>
        <begin position="1146"/>
        <end position="1157"/>
    </location>
</feature>
<organism evidence="7 8">
    <name type="scientific">Hymenoscyphus fraxineus</name>
    <dbReference type="NCBI Taxonomy" id="746836"/>
    <lineage>
        <taxon>Eukaryota</taxon>
        <taxon>Fungi</taxon>
        <taxon>Dikarya</taxon>
        <taxon>Ascomycota</taxon>
        <taxon>Pezizomycotina</taxon>
        <taxon>Leotiomycetes</taxon>
        <taxon>Helotiales</taxon>
        <taxon>Helotiaceae</taxon>
        <taxon>Hymenoscyphus</taxon>
    </lineage>
</organism>
<comment type="caution">
    <text evidence="7">The sequence shown here is derived from an EMBL/GenBank/DDBJ whole genome shotgun (WGS) entry which is preliminary data.</text>
</comment>
<evidence type="ECO:0000313" key="8">
    <source>
        <dbReference type="Proteomes" id="UP000696280"/>
    </source>
</evidence>
<dbReference type="SMART" id="SM00248">
    <property type="entry name" value="ANK"/>
    <property type="match status" value="2"/>
</dbReference>
<dbReference type="PROSITE" id="PS50088">
    <property type="entry name" value="ANK_REPEAT"/>
    <property type="match status" value="2"/>
</dbReference>
<dbReference type="Pfam" id="PF01833">
    <property type="entry name" value="TIG"/>
    <property type="match status" value="1"/>
</dbReference>
<dbReference type="EMBL" id="CAJVRL010000055">
    <property type="protein sequence ID" value="CAG8953965.1"/>
    <property type="molecule type" value="Genomic_DNA"/>
</dbReference>
<dbReference type="InterPro" id="IPR036770">
    <property type="entry name" value="Ankyrin_rpt-contain_sf"/>
</dbReference>
<reference evidence="7" key="1">
    <citation type="submission" date="2021-07" db="EMBL/GenBank/DDBJ databases">
        <authorList>
            <person name="Durling M."/>
        </authorList>
    </citation>
    <scope>NUCLEOTIDE SEQUENCE</scope>
</reference>
<evidence type="ECO:0000313" key="7">
    <source>
        <dbReference type="EMBL" id="CAG8953965.1"/>
    </source>
</evidence>
<feature type="compositionally biased region" description="Polar residues" evidence="4">
    <location>
        <begin position="185"/>
        <end position="216"/>
    </location>
</feature>
<dbReference type="PROSITE" id="PS50297">
    <property type="entry name" value="ANK_REP_REGION"/>
    <property type="match status" value="2"/>
</dbReference>
<dbReference type="Pfam" id="PF12796">
    <property type="entry name" value="Ank_2"/>
    <property type="match status" value="1"/>
</dbReference>
<keyword evidence="1" id="KW-0677">Repeat</keyword>
<feature type="region of interest" description="Disordered" evidence="4">
    <location>
        <begin position="1134"/>
        <end position="1213"/>
    </location>
</feature>
<dbReference type="PANTHER" id="PTHR24171">
    <property type="entry name" value="ANKYRIN REPEAT DOMAIN-CONTAINING PROTEIN 39-RELATED"/>
    <property type="match status" value="1"/>
</dbReference>
<evidence type="ECO:0000256" key="1">
    <source>
        <dbReference type="ARBA" id="ARBA00022737"/>
    </source>
</evidence>
<dbReference type="InterPro" id="IPR013783">
    <property type="entry name" value="Ig-like_fold"/>
</dbReference>
<feature type="compositionally biased region" description="Polar residues" evidence="4">
    <location>
        <begin position="839"/>
        <end position="863"/>
    </location>
</feature>
<dbReference type="Gene3D" id="2.60.40.10">
    <property type="entry name" value="Immunoglobulins"/>
    <property type="match status" value="1"/>
</dbReference>
<keyword evidence="5" id="KW-1133">Transmembrane helix</keyword>
<keyword evidence="8" id="KW-1185">Reference proteome</keyword>
<dbReference type="OrthoDB" id="71307at2759"/>
<dbReference type="InterPro" id="IPR002110">
    <property type="entry name" value="Ankyrin_rpt"/>
</dbReference>
<feature type="compositionally biased region" description="Basic and acidic residues" evidence="4">
    <location>
        <begin position="460"/>
        <end position="471"/>
    </location>
</feature>
<name>A0A9N9KTI6_9HELO</name>
<feature type="compositionally biased region" description="Acidic residues" evidence="4">
    <location>
        <begin position="1189"/>
        <end position="1211"/>
    </location>
</feature>
<accession>A0A9N9KTI6</accession>
<feature type="repeat" description="ANK" evidence="3">
    <location>
        <begin position="1101"/>
        <end position="1133"/>
    </location>
</feature>
<evidence type="ECO:0000256" key="2">
    <source>
        <dbReference type="ARBA" id="ARBA00023043"/>
    </source>
</evidence>
<dbReference type="InterPro" id="IPR014756">
    <property type="entry name" value="Ig_E-set"/>
</dbReference>
<dbReference type="Proteomes" id="UP000696280">
    <property type="component" value="Unassembled WGS sequence"/>
</dbReference>
<feature type="region of interest" description="Disordered" evidence="4">
    <location>
        <begin position="451"/>
        <end position="490"/>
    </location>
</feature>
<feature type="region of interest" description="Disordered" evidence="4">
    <location>
        <begin position="780"/>
        <end position="807"/>
    </location>
</feature>
<feature type="compositionally biased region" description="Polar residues" evidence="4">
    <location>
        <begin position="686"/>
        <end position="715"/>
    </location>
</feature>
<dbReference type="GO" id="GO:0004842">
    <property type="term" value="F:ubiquitin-protein transferase activity"/>
    <property type="evidence" value="ECO:0007669"/>
    <property type="project" value="TreeGrafter"/>
</dbReference>
<feature type="region of interest" description="Disordered" evidence="4">
    <location>
        <begin position="831"/>
        <end position="868"/>
    </location>
</feature>
<feature type="region of interest" description="Disordered" evidence="4">
    <location>
        <begin position="686"/>
        <end position="730"/>
    </location>
</feature>
<proteinExistence type="predicted"/>
<feature type="compositionally biased region" description="Low complexity" evidence="4">
    <location>
        <begin position="1163"/>
        <end position="1172"/>
    </location>
</feature>
<keyword evidence="5" id="KW-0472">Membrane</keyword>
<feature type="domain" description="IPT/TIG" evidence="6">
    <location>
        <begin position="878"/>
        <end position="958"/>
    </location>
</feature>
<dbReference type="Pfam" id="PF25603">
    <property type="entry name" value="SPT23_MGA2_DBD"/>
    <property type="match status" value="1"/>
</dbReference>
<gene>
    <name evidence="7" type="ORF">HYFRA_00009064</name>
</gene>
<feature type="repeat" description="ANK" evidence="3">
    <location>
        <begin position="1068"/>
        <end position="1100"/>
    </location>
</feature>